<accession>A0AAD3CRA5</accession>
<feature type="chain" id="PRO_5042029814" description="Helicase-associated domain-containing protein" evidence="2">
    <location>
        <begin position="25"/>
        <end position="530"/>
    </location>
</feature>
<feature type="region of interest" description="Disordered" evidence="1">
    <location>
        <begin position="57"/>
        <end position="79"/>
    </location>
</feature>
<feature type="domain" description="Helicase-associated" evidence="3">
    <location>
        <begin position="249"/>
        <end position="336"/>
    </location>
</feature>
<organism evidence="4 5">
    <name type="scientific">Chaetoceros tenuissimus</name>
    <dbReference type="NCBI Taxonomy" id="426638"/>
    <lineage>
        <taxon>Eukaryota</taxon>
        <taxon>Sar</taxon>
        <taxon>Stramenopiles</taxon>
        <taxon>Ochrophyta</taxon>
        <taxon>Bacillariophyta</taxon>
        <taxon>Coscinodiscophyceae</taxon>
        <taxon>Chaetocerotophycidae</taxon>
        <taxon>Chaetocerotales</taxon>
        <taxon>Chaetocerotaceae</taxon>
        <taxon>Chaetoceros</taxon>
    </lineage>
</organism>
<evidence type="ECO:0000256" key="1">
    <source>
        <dbReference type="SAM" id="MobiDB-lite"/>
    </source>
</evidence>
<evidence type="ECO:0000259" key="3">
    <source>
        <dbReference type="Pfam" id="PF03457"/>
    </source>
</evidence>
<dbReference type="AlphaFoldDB" id="A0AAD3CRA5"/>
<feature type="signal peptide" evidence="2">
    <location>
        <begin position="1"/>
        <end position="24"/>
    </location>
</feature>
<feature type="domain" description="Helicase-associated" evidence="3">
    <location>
        <begin position="174"/>
        <end position="240"/>
    </location>
</feature>
<dbReference type="InterPro" id="IPR005114">
    <property type="entry name" value="Helicase_assoc"/>
</dbReference>
<comment type="caution">
    <text evidence="4">The sequence shown here is derived from an EMBL/GenBank/DDBJ whole genome shotgun (WGS) entry which is preliminary data.</text>
</comment>
<keyword evidence="2" id="KW-0732">Signal</keyword>
<proteinExistence type="predicted"/>
<dbReference type="PANTHER" id="PTHR33418:SF1">
    <property type="entry name" value="HELICASE-ASSOCIATED DOMAIN-CONTAINING PROTEIN"/>
    <property type="match status" value="1"/>
</dbReference>
<evidence type="ECO:0000313" key="5">
    <source>
        <dbReference type="Proteomes" id="UP001054902"/>
    </source>
</evidence>
<sequence length="530" mass="62510">MNSYNNFSVRIVLLMVSTFHCINGFSSLPSTPIAVAHFQLHSQSTKQDTDTDHIHLRAQQQQKEEEEEENTRKTKRDWTSSATTITGKWRLQYEALQEFAAVHGHTRVPYNYTKNPSLGRWVYRQRHLYNQMQNESTSKDPKSIKKVRPATVLSQERIEALENINFSFESPRKRTWNKRFEELCTYRALHGDCLVPFQYDTIPGLSVWVRNQRTQYRNLLLGRRNTLTPDRIAALQSIGFVWDTQRNDLWKKRYDELKDFQSVYGHTSVPEKYHENLQLGTWVNNQRTAYKNFFAGKTGFSNLKRNDDGEGSEEYLLSSKGGLTGEKIAALEKVGFCWDQRTYNWYSMFERLKKYKKEKMQLLDSLQNTSAITDSDDNISDREPDVDILDTSNVELFHVPPEDVDNRDLRLWISVQRKEYSSYMYNKNNPDAAIKKRSSMTPRRKRLLDTIDFPWNVSKQRYISEGPTTDDWSQLFEQMREKGIDKNARPKEHWFEGESLVAKDDPWVTEKDTWTDEDLLELWNMEDDAF</sequence>
<name>A0AAD3CRA5_9STRA</name>
<dbReference type="PANTHER" id="PTHR33418">
    <property type="entry name" value="HELICASE-ASSOCIATED"/>
    <property type="match status" value="1"/>
</dbReference>
<evidence type="ECO:0000313" key="4">
    <source>
        <dbReference type="EMBL" id="GFH50632.1"/>
    </source>
</evidence>
<dbReference type="Gene3D" id="6.10.140.530">
    <property type="match status" value="4"/>
</dbReference>
<keyword evidence="5" id="KW-1185">Reference proteome</keyword>
<evidence type="ECO:0000256" key="2">
    <source>
        <dbReference type="SAM" id="SignalP"/>
    </source>
</evidence>
<dbReference type="EMBL" id="BLLK01000040">
    <property type="protein sequence ID" value="GFH50632.1"/>
    <property type="molecule type" value="Genomic_DNA"/>
</dbReference>
<dbReference type="Pfam" id="PF03457">
    <property type="entry name" value="HA"/>
    <property type="match status" value="3"/>
</dbReference>
<reference evidence="4 5" key="1">
    <citation type="journal article" date="2021" name="Sci. Rep.">
        <title>The genome of the diatom Chaetoceros tenuissimus carries an ancient integrated fragment of an extant virus.</title>
        <authorList>
            <person name="Hongo Y."/>
            <person name="Kimura K."/>
            <person name="Takaki Y."/>
            <person name="Yoshida Y."/>
            <person name="Baba S."/>
            <person name="Kobayashi G."/>
            <person name="Nagasaki K."/>
            <person name="Hano T."/>
            <person name="Tomaru Y."/>
        </authorList>
    </citation>
    <scope>NUCLEOTIDE SEQUENCE [LARGE SCALE GENOMIC DNA]</scope>
    <source>
        <strain evidence="4 5">NIES-3715</strain>
    </source>
</reference>
<dbReference type="Proteomes" id="UP001054902">
    <property type="component" value="Unassembled WGS sequence"/>
</dbReference>
<gene>
    <name evidence="4" type="ORF">CTEN210_07108</name>
</gene>
<protein>
    <recommendedName>
        <fullName evidence="3">Helicase-associated domain-containing protein</fullName>
    </recommendedName>
</protein>
<feature type="domain" description="Helicase-associated" evidence="3">
    <location>
        <begin position="88"/>
        <end position="166"/>
    </location>
</feature>